<reference evidence="1" key="1">
    <citation type="submission" date="2018-06" db="EMBL/GenBank/DDBJ databases">
        <authorList>
            <person name="Zhirakovskaya E."/>
        </authorList>
    </citation>
    <scope>NUCLEOTIDE SEQUENCE</scope>
</reference>
<dbReference type="PANTHER" id="PTHR12526">
    <property type="entry name" value="GLYCOSYLTRANSFERASE"/>
    <property type="match status" value="1"/>
</dbReference>
<sequence length="512" mass="56917">MARLYCVAENYVQSDQLYDSLFLSFPEEQSARQAYVRNLMKRGLYEKALLHIRWFLEFDLDFSGLDQFEEHCTLLLDLCEQKPAILPEGILPWLLQNSPVASRQDRDGSILMVVSSLRAGGAERQVLNTLKVLKAQVDDPVNIQLLVGSLDPKKSANFYLNDILQTGVDVCEFENGDKTATCSAYEMTPEQTAIANIFAAMPADVRRFALPVYHECCANRPSVIHLWQDRLGVCGAMAAIAAGVPRIVIGARSTRPDARRRHRRYLKPIYQTLLKARPKQICLLNNSHAGADDYAKWLQLSANQIQVIHNGFDLEALGRRGSVKAGKNSRETINIPKSAFVFGSVGRFTMEKRPELWVDTAMILAKHLDTAHFLLVGDGPLLEAQAKRAKASPYSDRFHFVGIKRPVEPWMSAMDLLMLTSKREGLPNVLVEAQALEIAVATTNAGGAKEAVAANGAGLVFSSDQPDAMAQQVMEFIQDADEFAAARQRAKVWVNNAFTLKDMAKKVLSCYS</sequence>
<organism evidence="1">
    <name type="scientific">hydrothermal vent metagenome</name>
    <dbReference type="NCBI Taxonomy" id="652676"/>
    <lineage>
        <taxon>unclassified sequences</taxon>
        <taxon>metagenomes</taxon>
        <taxon>ecological metagenomes</taxon>
    </lineage>
</organism>
<gene>
    <name evidence="1" type="ORF">MNBD_ALPHA06-1350</name>
</gene>
<evidence type="ECO:0000313" key="1">
    <source>
        <dbReference type="EMBL" id="VAV99619.1"/>
    </source>
</evidence>
<dbReference type="CDD" id="cd03811">
    <property type="entry name" value="GT4_GT28_WabH-like"/>
    <property type="match status" value="1"/>
</dbReference>
<accession>A0A3B0S5U3</accession>
<protein>
    <submittedName>
        <fullName evidence="1">Type I restriction-modification system, specificity subunit S</fullName>
        <ecNumber evidence="1">3.1.21.3</ecNumber>
    </submittedName>
</protein>
<dbReference type="SUPFAM" id="SSF53756">
    <property type="entry name" value="UDP-Glycosyltransferase/glycogen phosphorylase"/>
    <property type="match status" value="1"/>
</dbReference>
<name>A0A3B0S5U3_9ZZZZ</name>
<dbReference type="PANTHER" id="PTHR12526:SF630">
    <property type="entry name" value="GLYCOSYLTRANSFERASE"/>
    <property type="match status" value="1"/>
</dbReference>
<proteinExistence type="predicted"/>
<dbReference type="EMBL" id="UOEE01000278">
    <property type="protein sequence ID" value="VAV99619.1"/>
    <property type="molecule type" value="Genomic_DNA"/>
</dbReference>
<dbReference type="AlphaFoldDB" id="A0A3B0S5U3"/>
<keyword evidence="1" id="KW-0378">Hydrolase</keyword>
<dbReference type="GO" id="GO:0009035">
    <property type="term" value="F:type I site-specific deoxyribonuclease activity"/>
    <property type="evidence" value="ECO:0007669"/>
    <property type="project" value="UniProtKB-EC"/>
</dbReference>
<dbReference type="Gene3D" id="3.40.50.2000">
    <property type="entry name" value="Glycogen Phosphorylase B"/>
    <property type="match status" value="2"/>
</dbReference>
<dbReference type="Pfam" id="PF13692">
    <property type="entry name" value="Glyco_trans_1_4"/>
    <property type="match status" value="1"/>
</dbReference>
<dbReference type="EC" id="3.1.21.3" evidence="1"/>